<dbReference type="Proteomes" id="UP000547444">
    <property type="component" value="Unassembled WGS sequence"/>
</dbReference>
<keyword evidence="4" id="KW-1185">Reference proteome</keyword>
<reference evidence="3 4" key="1">
    <citation type="submission" date="2020-03" db="EMBL/GenBank/DDBJ databases">
        <title>Sequencing the genomes of 1000 actinobacteria strains.</title>
        <authorList>
            <person name="Klenk H.-P."/>
        </authorList>
    </citation>
    <scope>NUCLEOTIDE SEQUENCE [LARGE SCALE GENOMIC DNA]</scope>
    <source>
        <strain evidence="3 4">DSM 44556</strain>
    </source>
</reference>
<sequence length="152" mass="16518">MTVRGPIPGTTSMATPQTTSSTTKHQHAGAATLRKGESPISDKELLKALREAMAENDDLRENLYEIGDEVGDVAKVIAPEDEGTFRDSIEVRRVKYRKLGKTTQVAKVVSTDDPAKVATLIYGRGEDEESGATPAFDVWRRTAAVFNSPPDD</sequence>
<proteinExistence type="predicted"/>
<evidence type="ECO:0000313" key="4">
    <source>
        <dbReference type="Proteomes" id="UP000547444"/>
    </source>
</evidence>
<name>A0A7X5TZN6_9MYCO</name>
<feature type="compositionally biased region" description="Polar residues" evidence="2">
    <location>
        <begin position="9"/>
        <end position="23"/>
    </location>
</feature>
<comment type="caution">
    <text evidence="3">The sequence shown here is derived from an EMBL/GenBank/DDBJ whole genome shotgun (WGS) entry which is preliminary data.</text>
</comment>
<feature type="region of interest" description="Disordered" evidence="2">
    <location>
        <begin position="1"/>
        <end position="40"/>
    </location>
</feature>
<keyword evidence="1" id="KW-0175">Coiled coil</keyword>
<gene>
    <name evidence="3" type="ORF">FHU31_002671</name>
</gene>
<organism evidence="3 4">
    <name type="scientific">Mycolicibacterium fluoranthenivorans</name>
    <dbReference type="NCBI Taxonomy" id="258505"/>
    <lineage>
        <taxon>Bacteria</taxon>
        <taxon>Bacillati</taxon>
        <taxon>Actinomycetota</taxon>
        <taxon>Actinomycetes</taxon>
        <taxon>Mycobacteriales</taxon>
        <taxon>Mycobacteriaceae</taxon>
        <taxon>Mycolicibacterium</taxon>
    </lineage>
</organism>
<accession>A0A7X5TZN6</accession>
<evidence type="ECO:0000256" key="2">
    <source>
        <dbReference type="SAM" id="MobiDB-lite"/>
    </source>
</evidence>
<evidence type="ECO:0000256" key="1">
    <source>
        <dbReference type="SAM" id="Coils"/>
    </source>
</evidence>
<protein>
    <submittedName>
        <fullName evidence="3">Uncharacterized protein</fullName>
    </submittedName>
</protein>
<feature type="coiled-coil region" evidence="1">
    <location>
        <begin position="42"/>
        <end position="69"/>
    </location>
</feature>
<dbReference type="AlphaFoldDB" id="A0A7X5TZN6"/>
<evidence type="ECO:0000313" key="3">
    <source>
        <dbReference type="EMBL" id="NIH95715.1"/>
    </source>
</evidence>
<dbReference type="RefSeq" id="WP_167158924.1">
    <property type="nucleotide sequence ID" value="NZ_JAANOW010000001.1"/>
</dbReference>
<dbReference type="EMBL" id="JAANOW010000001">
    <property type="protein sequence ID" value="NIH95715.1"/>
    <property type="molecule type" value="Genomic_DNA"/>
</dbReference>